<feature type="transmembrane region" description="Helical" evidence="2">
    <location>
        <begin position="514"/>
        <end position="533"/>
    </location>
</feature>
<keyword evidence="2" id="KW-0812">Transmembrane</keyword>
<protein>
    <recommendedName>
        <fullName evidence="3">Phosphatidic acid phosphatase type 2/haloperoxidase domain-containing protein</fullName>
    </recommendedName>
</protein>
<dbReference type="AlphaFoldDB" id="A0A2R5H124"/>
<evidence type="ECO:0000256" key="1">
    <source>
        <dbReference type="SAM" id="MobiDB-lite"/>
    </source>
</evidence>
<feature type="transmembrane region" description="Helical" evidence="2">
    <location>
        <begin position="70"/>
        <end position="90"/>
    </location>
</feature>
<feature type="transmembrane region" description="Helical" evidence="2">
    <location>
        <begin position="244"/>
        <end position="265"/>
    </location>
</feature>
<keyword evidence="2" id="KW-0472">Membrane</keyword>
<evidence type="ECO:0000313" key="5">
    <source>
        <dbReference type="Proteomes" id="UP000241890"/>
    </source>
</evidence>
<dbReference type="SUPFAM" id="SSF48317">
    <property type="entry name" value="Acid phosphatase/Vanadium-dependent haloperoxidase"/>
    <property type="match status" value="1"/>
</dbReference>
<keyword evidence="5" id="KW-1185">Reference proteome</keyword>
<feature type="region of interest" description="Disordered" evidence="1">
    <location>
        <begin position="1"/>
        <end position="34"/>
    </location>
</feature>
<feature type="transmembrane region" description="Helical" evidence="2">
    <location>
        <begin position="377"/>
        <end position="396"/>
    </location>
</feature>
<organism evidence="4 5">
    <name type="scientific">Hondaea fermentalgiana</name>
    <dbReference type="NCBI Taxonomy" id="2315210"/>
    <lineage>
        <taxon>Eukaryota</taxon>
        <taxon>Sar</taxon>
        <taxon>Stramenopiles</taxon>
        <taxon>Bigyra</taxon>
        <taxon>Labyrinthulomycetes</taxon>
        <taxon>Thraustochytrida</taxon>
        <taxon>Thraustochytriidae</taxon>
        <taxon>Hondaea</taxon>
    </lineage>
</organism>
<feature type="transmembrane region" description="Helical" evidence="2">
    <location>
        <begin position="199"/>
        <end position="216"/>
    </location>
</feature>
<evidence type="ECO:0000256" key="2">
    <source>
        <dbReference type="SAM" id="Phobius"/>
    </source>
</evidence>
<feature type="transmembrane region" description="Helical" evidence="2">
    <location>
        <begin position="149"/>
        <end position="167"/>
    </location>
</feature>
<dbReference type="Pfam" id="PF01569">
    <property type="entry name" value="PAP2"/>
    <property type="match status" value="1"/>
</dbReference>
<dbReference type="InterPro" id="IPR036938">
    <property type="entry name" value="PAP2/HPO_sf"/>
</dbReference>
<comment type="caution">
    <text evidence="4">The sequence shown here is derived from an EMBL/GenBank/DDBJ whole genome shotgun (WGS) entry which is preliminary data.</text>
</comment>
<gene>
    <name evidence="4" type="ORF">FCC1311_102472</name>
</gene>
<reference evidence="4 5" key="1">
    <citation type="submission" date="2017-12" db="EMBL/GenBank/DDBJ databases">
        <title>Sequencing, de novo assembly and annotation of complete genome of a new Thraustochytrid species, strain FCC1311.</title>
        <authorList>
            <person name="Sedici K."/>
            <person name="Godart F."/>
            <person name="Aiese Cigliano R."/>
            <person name="Sanseverino W."/>
            <person name="Barakat M."/>
            <person name="Ortet P."/>
            <person name="Marechal E."/>
            <person name="Cagnac O."/>
            <person name="Amato A."/>
        </authorList>
    </citation>
    <scope>NUCLEOTIDE SEQUENCE [LARGE SCALE GENOMIC DNA]</scope>
</reference>
<dbReference type="EMBL" id="BEYU01000177">
    <property type="protein sequence ID" value="GBG34024.1"/>
    <property type="molecule type" value="Genomic_DNA"/>
</dbReference>
<dbReference type="PANTHER" id="PTHR14969:SF13">
    <property type="entry name" value="AT30094P"/>
    <property type="match status" value="1"/>
</dbReference>
<dbReference type="Gene3D" id="1.20.144.10">
    <property type="entry name" value="Phosphatidic acid phosphatase type 2/haloperoxidase"/>
    <property type="match status" value="1"/>
</dbReference>
<dbReference type="Proteomes" id="UP000241890">
    <property type="component" value="Unassembled WGS sequence"/>
</dbReference>
<keyword evidence="2" id="KW-1133">Transmembrane helix</keyword>
<dbReference type="PANTHER" id="PTHR14969">
    <property type="entry name" value="SPHINGOSINE-1-PHOSPHATE PHOSPHOHYDROLASE"/>
    <property type="match status" value="1"/>
</dbReference>
<feature type="domain" description="Phosphatidic acid phosphatase type 2/haloperoxidase" evidence="3">
    <location>
        <begin position="155"/>
        <end position="290"/>
    </location>
</feature>
<accession>A0A2R5H124</accession>
<feature type="region of interest" description="Disordered" evidence="1">
    <location>
        <begin position="415"/>
        <end position="463"/>
    </location>
</feature>
<evidence type="ECO:0000259" key="3">
    <source>
        <dbReference type="Pfam" id="PF01569"/>
    </source>
</evidence>
<sequence length="540" mass="58327">MASGLGASEGGGAGDGGARRVPSQESLEEEEDSFQVRDLLIWSAEDSRARKPAEPRGEGRLAYKEFSVDAVGLFYTFCVFLLLAVAELVMKPHLEKVGSSFIKQMQAGGHGGEKGAYVDFFGRIMSFPTDFWGFMPSIALAGFPAGRPLAARMILLVGVGLVVQWTMNVTFRQGRPFWVDRKLEMWHCPTNYGFPSGHAFILLLIVAPLVEELWAWRRRTRRRMRSKPAASSCFSLPCGGGKALLPLLGSSLLVAAYTTCLVGRMYLGTHFLHSLLMGTVCGALLLQILTKRNVAILIDRIALTVELDAATSLLMRAAEVLARAAGVALVLLGATELYLLLCEHLASQDPDPPRWAERALKECRVTLHTLQGSEVKAFNGIAIIVGWLIAVALAAMRPGGVSSLIDGRRGPDGNRPYALSLSRTSPRHSRLRKDSQGADVLPDEENPGTGAGPYGTMSSGRVLRSPSSSSSALSFESVPELELCNVGALLAIASFISKMAMGYTLAYLLHMPSLGRLLAVICALFVFPQLLFISRPSCSD</sequence>
<feature type="compositionally biased region" description="Gly residues" evidence="1">
    <location>
        <begin position="7"/>
        <end position="16"/>
    </location>
</feature>
<dbReference type="CDD" id="cd01610">
    <property type="entry name" value="PAP2_like"/>
    <property type="match status" value="1"/>
</dbReference>
<evidence type="ECO:0000313" key="4">
    <source>
        <dbReference type="EMBL" id="GBG34024.1"/>
    </source>
</evidence>
<feature type="transmembrane region" description="Helical" evidence="2">
    <location>
        <begin position="271"/>
        <end position="290"/>
    </location>
</feature>
<dbReference type="InterPro" id="IPR000326">
    <property type="entry name" value="PAP2/HPO"/>
</dbReference>
<feature type="transmembrane region" description="Helical" evidence="2">
    <location>
        <begin position="483"/>
        <end position="508"/>
    </location>
</feature>
<proteinExistence type="predicted"/>
<dbReference type="InParanoid" id="A0A2R5H124"/>
<name>A0A2R5H124_9STRA</name>